<keyword evidence="8" id="KW-1133">Transmembrane helix</keyword>
<keyword evidence="6 13" id="KW-0479">Metal-binding</keyword>
<evidence type="ECO:0000256" key="12">
    <source>
        <dbReference type="ARBA" id="ARBA00023136"/>
    </source>
</evidence>
<reference evidence="15 16" key="1">
    <citation type="journal article" date="2013" name="Proc. Natl. Acad. Sci. U.S.A.">
        <title>Fine-scale variation in meiotic recombination in Mimulus inferred from population shotgun sequencing.</title>
        <authorList>
            <person name="Hellsten U."/>
            <person name="Wright K.M."/>
            <person name="Jenkins J."/>
            <person name="Shu S."/>
            <person name="Yuan Y."/>
            <person name="Wessler S.R."/>
            <person name="Schmutz J."/>
            <person name="Willis J.H."/>
            <person name="Rokhsar D.S."/>
        </authorList>
    </citation>
    <scope>NUCLEOTIDE SEQUENCE [LARGE SCALE GENOMIC DNA]</scope>
    <source>
        <strain evidence="16">cv. DUN x IM62</strain>
    </source>
</reference>
<dbReference type="GO" id="GO:0016705">
    <property type="term" value="F:oxidoreductase activity, acting on paired donors, with incorporation or reduction of molecular oxygen"/>
    <property type="evidence" value="ECO:0007669"/>
    <property type="project" value="InterPro"/>
</dbReference>
<dbReference type="Pfam" id="PF00067">
    <property type="entry name" value="p450"/>
    <property type="match status" value="1"/>
</dbReference>
<comment type="cofactor">
    <cofactor evidence="1 13">
        <name>heme</name>
        <dbReference type="ChEBI" id="CHEBI:30413"/>
    </cofactor>
</comment>
<dbReference type="PROSITE" id="PS00086">
    <property type="entry name" value="CYTOCHROME_P450"/>
    <property type="match status" value="1"/>
</dbReference>
<evidence type="ECO:0000256" key="11">
    <source>
        <dbReference type="ARBA" id="ARBA00023033"/>
    </source>
</evidence>
<dbReference type="FunFam" id="1.10.630.10:FF:000043">
    <property type="entry name" value="Cytochrome P450 99A2"/>
    <property type="match status" value="1"/>
</dbReference>
<evidence type="ECO:0000256" key="3">
    <source>
        <dbReference type="ARBA" id="ARBA00010617"/>
    </source>
</evidence>
<dbReference type="AlphaFoldDB" id="A0A022Q0E8"/>
<keyword evidence="12" id="KW-0472">Membrane</keyword>
<accession>A0A022Q0E8</accession>
<keyword evidence="10 13" id="KW-0408">Iron</keyword>
<dbReference type="CDD" id="cd11072">
    <property type="entry name" value="CYP71-like"/>
    <property type="match status" value="1"/>
</dbReference>
<keyword evidence="16" id="KW-1185">Reference proteome</keyword>
<evidence type="ECO:0000256" key="7">
    <source>
        <dbReference type="ARBA" id="ARBA00022968"/>
    </source>
</evidence>
<dbReference type="EMBL" id="KI632217">
    <property type="protein sequence ID" value="EYU22017.1"/>
    <property type="molecule type" value="Genomic_DNA"/>
</dbReference>
<evidence type="ECO:0000313" key="15">
    <source>
        <dbReference type="EMBL" id="EYU22017.1"/>
    </source>
</evidence>
<evidence type="ECO:0000256" key="4">
    <source>
        <dbReference type="ARBA" id="ARBA00022617"/>
    </source>
</evidence>
<proteinExistence type="inferred from homology"/>
<dbReference type="SUPFAM" id="SSF48264">
    <property type="entry name" value="Cytochrome P450"/>
    <property type="match status" value="1"/>
</dbReference>
<dbReference type="eggNOG" id="KOG0156">
    <property type="taxonomic scope" value="Eukaryota"/>
</dbReference>
<evidence type="ECO:0000256" key="6">
    <source>
        <dbReference type="ARBA" id="ARBA00022723"/>
    </source>
</evidence>
<protein>
    <submittedName>
        <fullName evidence="15">Uncharacterized protein</fullName>
    </submittedName>
</protein>
<dbReference type="GO" id="GO:0004497">
    <property type="term" value="F:monooxygenase activity"/>
    <property type="evidence" value="ECO:0007669"/>
    <property type="project" value="UniProtKB-KW"/>
</dbReference>
<sequence length="473" mass="54002">MVDSFYRRRRHRGSGGEWGVGAPGNYLYSETLHQLIGSLPHHAFKTLAQKHGPLMQIKLGQLQMVVVSSPNLAKEVMKTKDASFADRVQLMLSKIVMYNCTDIASAPYGEYWRTVRKICVLEFLSHKKVRSFRSLMEEEVLRMAGIRSMECRLICRAAVGRACKDQDSLIRIINEAVSIAAVFNFADLFPSMKFLHFLSVGSRTRLEKMHKRVDSVLEDIIRQHEEKEVRGSSHELPTMEEEDILDVLLRANERTDLQVPITRDNIKANIFEMFIAGIETSSLVIEWGMSEMMKNPRILRKAQAEVRQFSLQENQTFLETDIHSLKLHPPGPFLCPRSCREESKIDGYDIPVNTIVMVNVWAIGRNPDYWKEPERFELERFEDVATDFNGNHFEFTPFGAGRRICPGIGFGMAGVELCLAHLLYRFDWKIPGGIGREEFDMAENFGASAGRKNNLCLIGEYYDDPTYASASTD</sequence>
<gene>
    <name evidence="15" type="ORF">MIMGU_mgv1a017655mg</name>
</gene>
<dbReference type="STRING" id="4155.A0A022Q0E8"/>
<comment type="similarity">
    <text evidence="3 14">Belongs to the cytochrome P450 family.</text>
</comment>
<dbReference type="Gene3D" id="1.10.630.10">
    <property type="entry name" value="Cytochrome P450"/>
    <property type="match status" value="1"/>
</dbReference>
<dbReference type="GO" id="GO:0005506">
    <property type="term" value="F:iron ion binding"/>
    <property type="evidence" value="ECO:0007669"/>
    <property type="project" value="InterPro"/>
</dbReference>
<feature type="binding site" description="axial binding residue" evidence="13">
    <location>
        <position position="405"/>
    </location>
    <ligand>
        <name>heme</name>
        <dbReference type="ChEBI" id="CHEBI:30413"/>
    </ligand>
    <ligandPart>
        <name>Fe</name>
        <dbReference type="ChEBI" id="CHEBI:18248"/>
    </ligandPart>
</feature>
<dbReference type="PRINTS" id="PR00463">
    <property type="entry name" value="EP450I"/>
</dbReference>
<evidence type="ECO:0000256" key="9">
    <source>
        <dbReference type="ARBA" id="ARBA00023002"/>
    </source>
</evidence>
<dbReference type="PANTHER" id="PTHR47953:SF19">
    <property type="entry name" value="OS06G0641600 PROTEIN"/>
    <property type="match status" value="1"/>
</dbReference>
<evidence type="ECO:0000256" key="2">
    <source>
        <dbReference type="ARBA" id="ARBA00004606"/>
    </source>
</evidence>
<keyword evidence="4 13" id="KW-0349">Heme</keyword>
<keyword evidence="9 14" id="KW-0560">Oxidoreductase</keyword>
<dbReference type="GO" id="GO:0020037">
    <property type="term" value="F:heme binding"/>
    <property type="evidence" value="ECO:0007669"/>
    <property type="project" value="InterPro"/>
</dbReference>
<dbReference type="Proteomes" id="UP000030748">
    <property type="component" value="Unassembled WGS sequence"/>
</dbReference>
<keyword evidence="5" id="KW-0812">Transmembrane</keyword>
<keyword evidence="7" id="KW-0735">Signal-anchor</keyword>
<dbReference type="InterPro" id="IPR052306">
    <property type="entry name" value="CYP450_71D"/>
</dbReference>
<evidence type="ECO:0000313" key="16">
    <source>
        <dbReference type="Proteomes" id="UP000030748"/>
    </source>
</evidence>
<dbReference type="InterPro" id="IPR036396">
    <property type="entry name" value="Cyt_P450_sf"/>
</dbReference>
<evidence type="ECO:0000256" key="10">
    <source>
        <dbReference type="ARBA" id="ARBA00023004"/>
    </source>
</evidence>
<evidence type="ECO:0000256" key="14">
    <source>
        <dbReference type="RuleBase" id="RU000461"/>
    </source>
</evidence>
<evidence type="ECO:0000256" key="13">
    <source>
        <dbReference type="PIRSR" id="PIRSR602401-1"/>
    </source>
</evidence>
<dbReference type="GO" id="GO:0016020">
    <property type="term" value="C:membrane"/>
    <property type="evidence" value="ECO:0007669"/>
    <property type="project" value="UniProtKB-SubCell"/>
</dbReference>
<dbReference type="InterPro" id="IPR017972">
    <property type="entry name" value="Cyt_P450_CS"/>
</dbReference>
<organism evidence="15 16">
    <name type="scientific">Erythranthe guttata</name>
    <name type="common">Yellow monkey flower</name>
    <name type="synonym">Mimulus guttatus</name>
    <dbReference type="NCBI Taxonomy" id="4155"/>
    <lineage>
        <taxon>Eukaryota</taxon>
        <taxon>Viridiplantae</taxon>
        <taxon>Streptophyta</taxon>
        <taxon>Embryophyta</taxon>
        <taxon>Tracheophyta</taxon>
        <taxon>Spermatophyta</taxon>
        <taxon>Magnoliopsida</taxon>
        <taxon>eudicotyledons</taxon>
        <taxon>Gunneridae</taxon>
        <taxon>Pentapetalae</taxon>
        <taxon>asterids</taxon>
        <taxon>lamiids</taxon>
        <taxon>Lamiales</taxon>
        <taxon>Phrymaceae</taxon>
        <taxon>Erythranthe</taxon>
    </lineage>
</organism>
<keyword evidence="11 14" id="KW-0503">Monooxygenase</keyword>
<evidence type="ECO:0000256" key="5">
    <source>
        <dbReference type="ARBA" id="ARBA00022692"/>
    </source>
</evidence>
<name>A0A022Q0E8_ERYGU</name>
<dbReference type="InterPro" id="IPR001128">
    <property type="entry name" value="Cyt_P450"/>
</dbReference>
<comment type="subcellular location">
    <subcellularLocation>
        <location evidence="2">Membrane</location>
        <topology evidence="2">Single-pass type II membrane protein</topology>
    </subcellularLocation>
</comment>
<dbReference type="InterPro" id="IPR002401">
    <property type="entry name" value="Cyt_P450_E_grp-I"/>
</dbReference>
<dbReference type="PANTHER" id="PTHR47953">
    <property type="entry name" value="OS08G0105600 PROTEIN"/>
    <property type="match status" value="1"/>
</dbReference>
<evidence type="ECO:0000256" key="1">
    <source>
        <dbReference type="ARBA" id="ARBA00001971"/>
    </source>
</evidence>
<evidence type="ECO:0000256" key="8">
    <source>
        <dbReference type="ARBA" id="ARBA00022989"/>
    </source>
</evidence>